<gene>
    <name evidence="2" type="ORF">AKAME5_001807800</name>
</gene>
<organism evidence="2 3">
    <name type="scientific">Lates japonicus</name>
    <name type="common">Japanese lates</name>
    <dbReference type="NCBI Taxonomy" id="270547"/>
    <lineage>
        <taxon>Eukaryota</taxon>
        <taxon>Metazoa</taxon>
        <taxon>Chordata</taxon>
        <taxon>Craniata</taxon>
        <taxon>Vertebrata</taxon>
        <taxon>Euteleostomi</taxon>
        <taxon>Actinopterygii</taxon>
        <taxon>Neopterygii</taxon>
        <taxon>Teleostei</taxon>
        <taxon>Neoteleostei</taxon>
        <taxon>Acanthomorphata</taxon>
        <taxon>Carangaria</taxon>
        <taxon>Carangaria incertae sedis</taxon>
        <taxon>Centropomidae</taxon>
        <taxon>Lates</taxon>
    </lineage>
</organism>
<evidence type="ECO:0000256" key="1">
    <source>
        <dbReference type="SAM" id="MobiDB-lite"/>
    </source>
</evidence>
<feature type="compositionally biased region" description="Basic residues" evidence="1">
    <location>
        <begin position="123"/>
        <end position="136"/>
    </location>
</feature>
<feature type="compositionally biased region" description="Basic residues" evidence="1">
    <location>
        <begin position="276"/>
        <end position="285"/>
    </location>
</feature>
<evidence type="ECO:0000313" key="3">
    <source>
        <dbReference type="Proteomes" id="UP001279410"/>
    </source>
</evidence>
<feature type="compositionally biased region" description="Polar residues" evidence="1">
    <location>
        <begin position="20"/>
        <end position="30"/>
    </location>
</feature>
<dbReference type="Proteomes" id="UP001279410">
    <property type="component" value="Unassembled WGS sequence"/>
</dbReference>
<dbReference type="EMBL" id="BRZM01000097">
    <property type="protein sequence ID" value="GLD66697.1"/>
    <property type="molecule type" value="Genomic_DNA"/>
</dbReference>
<feature type="compositionally biased region" description="Basic and acidic residues" evidence="1">
    <location>
        <begin position="137"/>
        <end position="186"/>
    </location>
</feature>
<name>A0AAD3N7F9_LATJO</name>
<feature type="region of interest" description="Disordered" evidence="1">
    <location>
        <begin position="1"/>
        <end position="322"/>
    </location>
</feature>
<feature type="compositionally biased region" description="Low complexity" evidence="1">
    <location>
        <begin position="190"/>
        <end position="208"/>
    </location>
</feature>
<dbReference type="AlphaFoldDB" id="A0AAD3N7F9"/>
<comment type="caution">
    <text evidence="2">The sequence shown here is derived from an EMBL/GenBank/DDBJ whole genome shotgun (WGS) entry which is preliminary data.</text>
</comment>
<feature type="compositionally biased region" description="Basic and acidic residues" evidence="1">
    <location>
        <begin position="48"/>
        <end position="67"/>
    </location>
</feature>
<evidence type="ECO:0000313" key="2">
    <source>
        <dbReference type="EMBL" id="GLD66697.1"/>
    </source>
</evidence>
<feature type="compositionally biased region" description="Low complexity" evidence="1">
    <location>
        <begin position="299"/>
        <end position="322"/>
    </location>
</feature>
<accession>A0AAD3N7F9</accession>
<keyword evidence="3" id="KW-1185">Reference proteome</keyword>
<proteinExistence type="predicted"/>
<feature type="compositionally biased region" description="Basic residues" evidence="1">
    <location>
        <begin position="68"/>
        <end position="78"/>
    </location>
</feature>
<protein>
    <submittedName>
        <fullName evidence="2">Voltage-dependent P/Q-type calcium channel subunit alpha-1A-like protein</fullName>
    </submittedName>
</protein>
<feature type="compositionally biased region" description="Basic and acidic residues" evidence="1">
    <location>
        <begin position="110"/>
        <end position="122"/>
    </location>
</feature>
<feature type="compositionally biased region" description="Basic and acidic residues" evidence="1">
    <location>
        <begin position="1"/>
        <end position="10"/>
    </location>
</feature>
<reference evidence="2" key="1">
    <citation type="submission" date="2022-08" db="EMBL/GenBank/DDBJ databases">
        <title>Genome sequencing of akame (Lates japonicus).</title>
        <authorList>
            <person name="Hashiguchi Y."/>
            <person name="Takahashi H."/>
        </authorList>
    </citation>
    <scope>NUCLEOTIDE SEQUENCE</scope>
    <source>
        <strain evidence="2">Kochi</strain>
    </source>
</reference>
<feature type="compositionally biased region" description="Pro residues" evidence="1">
    <location>
        <begin position="237"/>
        <end position="269"/>
    </location>
</feature>
<feature type="compositionally biased region" description="Low complexity" evidence="1">
    <location>
        <begin position="93"/>
        <end position="109"/>
    </location>
</feature>
<sequence length="322" mass="35624">MARSAAEKDLALTQPDMVYNAQTINDSSPMKRSASSLGHSRSGRGHRDKGGADDYNMERVIPEEGRTSRHGHRRKDRSHRASERSLCRYTEADTGLGTDLSTTTQSGDLTSKDKDRDRDRGRSKDRKHHHHHHHHHGSVDKERYIAERGGEYGHRHSRDREHDRERERERDRRWSRSPSEGRECMTHRQGSSSVSGSPVPSTSGTSTPRRGRRQLPQTPATPRPHVTYSPVVRKAMPTPPGGPQGRPPAPAPRRFSPEPPQGQGPPPAGLPLAHHGTARQGHHPPPRWGDTGGGGGSMEGMAASTTRTTNRTMSPTMNHSSP</sequence>